<evidence type="ECO:0000313" key="1">
    <source>
        <dbReference type="EMBL" id="TVV76974.1"/>
    </source>
</evidence>
<dbReference type="OrthoDB" id="7390317at2"/>
<comment type="caution">
    <text evidence="1">The sequence shown here is derived from an EMBL/GenBank/DDBJ whole genome shotgun (WGS) entry which is preliminary data.</text>
</comment>
<dbReference type="RefSeq" id="WP_145147875.1">
    <property type="nucleotide sequence ID" value="NZ_VNIM01000005.1"/>
</dbReference>
<accession>A0A558RC82</accession>
<proteinExistence type="predicted"/>
<reference evidence="1 2" key="1">
    <citation type="submission" date="2019-07" db="EMBL/GenBank/DDBJ databases">
        <title>Sphingomonas solaris sp. nov., isolated from a solar panel from Boston, Massachusetts.</title>
        <authorList>
            <person name="Tanner K."/>
            <person name="Pascual J."/>
            <person name="Mancuso C."/>
            <person name="Pereto J."/>
            <person name="Khalil A."/>
            <person name="Vilanova C."/>
        </authorList>
    </citation>
    <scope>NUCLEOTIDE SEQUENCE [LARGE SCALE GENOMIC DNA]</scope>
    <source>
        <strain evidence="1 2">R4DWN</strain>
    </source>
</reference>
<keyword evidence="2" id="KW-1185">Reference proteome</keyword>
<gene>
    <name evidence="1" type="ORF">FOY91_02730</name>
</gene>
<organism evidence="1 2">
    <name type="scientific">Alterirhizorhabdus solaris</name>
    <dbReference type="NCBI Taxonomy" id="2529389"/>
    <lineage>
        <taxon>Bacteria</taxon>
        <taxon>Pseudomonadati</taxon>
        <taxon>Pseudomonadota</taxon>
        <taxon>Alphaproteobacteria</taxon>
        <taxon>Sphingomonadales</taxon>
        <taxon>Rhizorhabdaceae</taxon>
        <taxon>Alterirhizorhabdus</taxon>
    </lineage>
</organism>
<dbReference type="Proteomes" id="UP000318681">
    <property type="component" value="Unassembled WGS sequence"/>
</dbReference>
<dbReference type="AlphaFoldDB" id="A0A558RC82"/>
<dbReference type="EMBL" id="VNIM01000005">
    <property type="protein sequence ID" value="TVV76974.1"/>
    <property type="molecule type" value="Genomic_DNA"/>
</dbReference>
<protein>
    <submittedName>
        <fullName evidence="1">Uncharacterized protein</fullName>
    </submittedName>
</protein>
<sequence length="168" mass="18164">MPYFNDLGGAPANEPCASVGHTPDFAAVNRFEVMAYRLAVIARHGPPPTGCRLEPLLNRHDFGDYRTLVLHVENDQDDAVRAYADLTEDGLGSWIEAGFAPPVTYVGSVAMIPRRDHDELVIGALLTTRPNPDGRFPIDDFATLHANLSAAFPPQAEAARQRLAGSTG</sequence>
<evidence type="ECO:0000313" key="2">
    <source>
        <dbReference type="Proteomes" id="UP000318681"/>
    </source>
</evidence>
<name>A0A558RC82_9SPHN</name>